<dbReference type="RefSeq" id="WP_073199874.1">
    <property type="nucleotide sequence ID" value="NZ_FRCZ01000001.1"/>
</dbReference>
<gene>
    <name evidence="1" type="ORF">SAMN05216179_0820</name>
</gene>
<dbReference type="PROSITE" id="PS01228">
    <property type="entry name" value="COF_1"/>
    <property type="match status" value="1"/>
</dbReference>
<evidence type="ECO:0008006" key="3">
    <source>
        <dbReference type="Google" id="ProtNLM"/>
    </source>
</evidence>
<dbReference type="GO" id="GO:0000287">
    <property type="term" value="F:magnesium ion binding"/>
    <property type="evidence" value="ECO:0007669"/>
    <property type="project" value="TreeGrafter"/>
</dbReference>
<protein>
    <recommendedName>
        <fullName evidence="3">Cof subfamily of IIB subfamily of haloacid dehalogenase superfamily/HAD-superfamily hydrolase, subfamily IIB</fullName>
    </recommendedName>
</protein>
<keyword evidence="2" id="KW-1185">Reference proteome</keyword>
<sequence>MTFFPKAICLDMDGTLLNNQNQLTEQTLNIIQYIRKLGVRTFIVTGRSYNEIFDSAPRDLVLDGFVTANGMITYVDGEKLLEHTLSIELVDRVIQSARENNIYYEAHPNDGERLALKQDQPFMSQMISGVKPDEVAISEWLERQAAIKDEILWTDNLPTQKYAKMYCFHNERHTMKAWIKKLEEMKKETDFTTSSSSAHNVEVMVENVNKSTGIQALLNHYQINPKETMAIGDSNNDIPMMKYVGYPVAMKNATEQIKNLVKEETEYTNDQQGVYHYLESFLKTGTEEFYN</sequence>
<reference evidence="1 2" key="1">
    <citation type="submission" date="2016-11" db="EMBL/GenBank/DDBJ databases">
        <authorList>
            <person name="Jaros S."/>
            <person name="Januszkiewicz K."/>
            <person name="Wedrychowicz H."/>
        </authorList>
    </citation>
    <scope>NUCLEOTIDE SEQUENCE [LARGE SCALE GENOMIC DNA]</scope>
    <source>
        <strain evidence="1 2">CGMCC 1.10681</strain>
    </source>
</reference>
<evidence type="ECO:0000313" key="2">
    <source>
        <dbReference type="Proteomes" id="UP000184184"/>
    </source>
</evidence>
<dbReference type="NCBIfam" id="TIGR01484">
    <property type="entry name" value="HAD-SF-IIB"/>
    <property type="match status" value="1"/>
</dbReference>
<dbReference type="GO" id="GO:0005829">
    <property type="term" value="C:cytosol"/>
    <property type="evidence" value="ECO:0007669"/>
    <property type="project" value="TreeGrafter"/>
</dbReference>
<dbReference type="SUPFAM" id="SSF56784">
    <property type="entry name" value="HAD-like"/>
    <property type="match status" value="1"/>
</dbReference>
<organism evidence="1 2">
    <name type="scientific">Gracilibacillus kekensis</name>
    <dbReference type="NCBI Taxonomy" id="1027249"/>
    <lineage>
        <taxon>Bacteria</taxon>
        <taxon>Bacillati</taxon>
        <taxon>Bacillota</taxon>
        <taxon>Bacilli</taxon>
        <taxon>Bacillales</taxon>
        <taxon>Bacillaceae</taxon>
        <taxon>Gracilibacillus</taxon>
    </lineage>
</organism>
<dbReference type="Proteomes" id="UP000184184">
    <property type="component" value="Unassembled WGS sequence"/>
</dbReference>
<dbReference type="OrthoDB" id="9810101at2"/>
<dbReference type="AlphaFoldDB" id="A0A1M7KRS8"/>
<proteinExistence type="predicted"/>
<dbReference type="STRING" id="1027249.SAMN05216179_0820"/>
<accession>A0A1M7KRS8</accession>
<dbReference type="InterPro" id="IPR000150">
    <property type="entry name" value="Cof"/>
</dbReference>
<dbReference type="InterPro" id="IPR006379">
    <property type="entry name" value="HAD-SF_hydro_IIB"/>
</dbReference>
<dbReference type="SFLD" id="SFLDG01140">
    <property type="entry name" value="C2.B:_Phosphomannomutase_and_P"/>
    <property type="match status" value="1"/>
</dbReference>
<dbReference type="InterPro" id="IPR036412">
    <property type="entry name" value="HAD-like_sf"/>
</dbReference>
<dbReference type="EMBL" id="FRCZ01000001">
    <property type="protein sequence ID" value="SHM68166.1"/>
    <property type="molecule type" value="Genomic_DNA"/>
</dbReference>
<dbReference type="PANTHER" id="PTHR10000">
    <property type="entry name" value="PHOSPHOSERINE PHOSPHATASE"/>
    <property type="match status" value="1"/>
</dbReference>
<name>A0A1M7KRS8_9BACI</name>
<dbReference type="PANTHER" id="PTHR10000:SF55">
    <property type="entry name" value="5-AMINO-6-(5-PHOSPHO-D-RIBITYLAMINO)URACIL PHOSPHATASE YCSE"/>
    <property type="match status" value="1"/>
</dbReference>
<dbReference type="Gene3D" id="3.30.1240.10">
    <property type="match status" value="1"/>
</dbReference>
<dbReference type="SFLD" id="SFLDS00003">
    <property type="entry name" value="Haloacid_Dehalogenase"/>
    <property type="match status" value="1"/>
</dbReference>
<dbReference type="InterPro" id="IPR023214">
    <property type="entry name" value="HAD_sf"/>
</dbReference>
<dbReference type="NCBIfam" id="TIGR00099">
    <property type="entry name" value="Cof-subfamily"/>
    <property type="match status" value="1"/>
</dbReference>
<dbReference type="Pfam" id="PF08282">
    <property type="entry name" value="Hydrolase_3"/>
    <property type="match status" value="1"/>
</dbReference>
<dbReference type="Gene3D" id="3.40.50.1000">
    <property type="entry name" value="HAD superfamily/HAD-like"/>
    <property type="match status" value="1"/>
</dbReference>
<dbReference type="PROSITE" id="PS01229">
    <property type="entry name" value="COF_2"/>
    <property type="match status" value="1"/>
</dbReference>
<dbReference type="GO" id="GO:0016791">
    <property type="term" value="F:phosphatase activity"/>
    <property type="evidence" value="ECO:0007669"/>
    <property type="project" value="UniProtKB-ARBA"/>
</dbReference>
<evidence type="ECO:0000313" key="1">
    <source>
        <dbReference type="EMBL" id="SHM68166.1"/>
    </source>
</evidence>